<dbReference type="PANTHER" id="PTHR35569">
    <property type="entry name" value="CYANAMIDE HYDRATASE DDI2-RELATED"/>
    <property type="match status" value="1"/>
</dbReference>
<evidence type="ECO:0000313" key="2">
    <source>
        <dbReference type="Proteomes" id="UP000627715"/>
    </source>
</evidence>
<organism evidence="1 2">
    <name type="scientific">Pseudohongiella nitratireducens</name>
    <dbReference type="NCBI Taxonomy" id="1768907"/>
    <lineage>
        <taxon>Bacteria</taxon>
        <taxon>Pseudomonadati</taxon>
        <taxon>Pseudomonadota</taxon>
        <taxon>Gammaproteobacteria</taxon>
        <taxon>Pseudomonadales</taxon>
        <taxon>Pseudohongiellaceae</taxon>
        <taxon>Pseudohongiella</taxon>
    </lineage>
</organism>
<evidence type="ECO:0000313" key="1">
    <source>
        <dbReference type="EMBL" id="GFZ80220.1"/>
    </source>
</evidence>
<evidence type="ECO:0008006" key="3">
    <source>
        <dbReference type="Google" id="ProtNLM"/>
    </source>
</evidence>
<dbReference type="RefSeq" id="WP_229694673.1">
    <property type="nucleotide sequence ID" value="NZ_BMIY01000010.1"/>
</dbReference>
<dbReference type="Proteomes" id="UP000627715">
    <property type="component" value="Unassembled WGS sequence"/>
</dbReference>
<sequence length="238" mass="27040">MELTLHRPPPSKLCLAHHFLQYDLRQLGNRFKRRLTGQQVKYIAENKYAMPDSELSQKALAFTRECSPDFLLNHCLRSHAFAVALAAEMKLRFDPEILFIGSILHDLGLTERCADNDTFELSGARAARSFCQTTGMDSQRSDLIHEMVALHNAIGIADTREAEIALLHFGAGADVIGLHLKDIHPRTLREIISRYPRENFSEAMAELIQKQIEQKPKSYMSTMVRMGFLNKMQALSLD</sequence>
<name>A0A916QLP8_9GAMM</name>
<dbReference type="Gene3D" id="1.10.3210.10">
    <property type="entry name" value="Hypothetical protein af1432"/>
    <property type="match status" value="1"/>
</dbReference>
<dbReference type="AlphaFoldDB" id="A0A916QLP8"/>
<reference evidence="1" key="1">
    <citation type="journal article" date="2014" name="Int. J. Syst. Evol. Microbiol.">
        <title>Complete genome sequence of Corynebacterium casei LMG S-19264T (=DSM 44701T), isolated from a smear-ripened cheese.</title>
        <authorList>
            <consortium name="US DOE Joint Genome Institute (JGI-PGF)"/>
            <person name="Walter F."/>
            <person name="Albersmeier A."/>
            <person name="Kalinowski J."/>
            <person name="Ruckert C."/>
        </authorList>
    </citation>
    <scope>NUCLEOTIDE SEQUENCE</scope>
    <source>
        <strain evidence="1">CGMCC 1.15425</strain>
    </source>
</reference>
<keyword evidence="2" id="KW-1185">Reference proteome</keyword>
<proteinExistence type="predicted"/>
<gene>
    <name evidence="1" type="ORF">GCM10011403_24270</name>
</gene>
<accession>A0A916QLP8</accession>
<reference evidence="1" key="2">
    <citation type="submission" date="2020-09" db="EMBL/GenBank/DDBJ databases">
        <authorList>
            <person name="Sun Q."/>
            <person name="Zhou Y."/>
        </authorList>
    </citation>
    <scope>NUCLEOTIDE SEQUENCE</scope>
    <source>
        <strain evidence="1">CGMCC 1.15425</strain>
    </source>
</reference>
<dbReference type="PANTHER" id="PTHR35569:SF1">
    <property type="entry name" value="CYANAMIDE HYDRATASE DDI2-RELATED"/>
    <property type="match status" value="1"/>
</dbReference>
<comment type="caution">
    <text evidence="1">The sequence shown here is derived from an EMBL/GenBank/DDBJ whole genome shotgun (WGS) entry which is preliminary data.</text>
</comment>
<dbReference type="EMBL" id="BMIY01000010">
    <property type="protein sequence ID" value="GFZ80220.1"/>
    <property type="molecule type" value="Genomic_DNA"/>
</dbReference>
<dbReference type="SUPFAM" id="SSF109604">
    <property type="entry name" value="HD-domain/PDEase-like"/>
    <property type="match status" value="1"/>
</dbReference>
<protein>
    <recommendedName>
        <fullName evidence="3">HD domain-containing protein</fullName>
    </recommendedName>
</protein>